<dbReference type="GO" id="GO:0006048">
    <property type="term" value="P:UDP-N-acetylglucosamine biosynthetic process"/>
    <property type="evidence" value="ECO:0007669"/>
    <property type="project" value="UniProtKB-UniRule"/>
</dbReference>
<feature type="domain" description="Phosphoacetylglucosamine mutase AMG1" evidence="18">
    <location>
        <begin position="168"/>
        <end position="292"/>
    </location>
</feature>
<dbReference type="SUPFAM" id="SSF53738">
    <property type="entry name" value="Phosphoglucomutase, first 3 domains"/>
    <property type="match status" value="4"/>
</dbReference>
<evidence type="ECO:0000256" key="9">
    <source>
        <dbReference type="ARBA" id="ARBA00031926"/>
    </source>
</evidence>
<evidence type="ECO:0000256" key="10">
    <source>
        <dbReference type="ARBA" id="ARBA00032065"/>
    </source>
</evidence>
<dbReference type="SUPFAM" id="SSF55957">
    <property type="entry name" value="Phosphoglucomutase, C-terminal domain"/>
    <property type="match status" value="1"/>
</dbReference>
<feature type="active site" description="Phosphoserine intermediate" evidence="12">
    <location>
        <position position="50"/>
    </location>
</feature>
<organism evidence="19 20">
    <name type="scientific">Meloidogyne enterolobii</name>
    <name type="common">Root-knot nematode worm</name>
    <name type="synonym">Meloidogyne mayaguensis</name>
    <dbReference type="NCBI Taxonomy" id="390850"/>
    <lineage>
        <taxon>Eukaryota</taxon>
        <taxon>Metazoa</taxon>
        <taxon>Ecdysozoa</taxon>
        <taxon>Nematoda</taxon>
        <taxon>Chromadorea</taxon>
        <taxon>Rhabditida</taxon>
        <taxon>Tylenchina</taxon>
        <taxon>Tylenchomorpha</taxon>
        <taxon>Tylenchoidea</taxon>
        <taxon>Meloidogynidae</taxon>
        <taxon>Meloidogyninae</taxon>
        <taxon>Meloidogyne</taxon>
    </lineage>
</organism>
<evidence type="ECO:0000256" key="12">
    <source>
        <dbReference type="PIRSR" id="PIRSR016408-1"/>
    </source>
</evidence>
<dbReference type="PANTHER" id="PTHR45955">
    <property type="entry name" value="PHOSPHOACETYLGLUCOSAMINE MUTASE"/>
    <property type="match status" value="1"/>
</dbReference>
<feature type="binding site" description="via phosphate group" evidence="14">
    <location>
        <position position="50"/>
    </location>
    <ligand>
        <name>Mg(2+)</name>
        <dbReference type="ChEBI" id="CHEBI:18420"/>
    </ligand>
</feature>
<feature type="domain" description="Phosphoacetylglucosamine mutase AMG1" evidence="17">
    <location>
        <begin position="307"/>
        <end position="463"/>
    </location>
</feature>
<feature type="domain" description="Alpha-D-phosphohexomutase alpha/beta/alpha" evidence="16">
    <location>
        <begin position="32"/>
        <end position="86"/>
    </location>
</feature>
<comment type="function">
    <text evidence="11">Catalyzes the conversion of GlcNAc-6-P into GlcNAc-1-P during the synthesis of uridine diphosphate/UDP-GlcNAc, a sugar nucleotide critical to multiple glycosylation pathways including protein N- and O-glycosylation.</text>
</comment>
<comment type="caution">
    <text evidence="19">The sequence shown here is derived from an EMBL/GenBank/DDBJ whole genome shotgun (WGS) entry which is preliminary data.</text>
</comment>
<evidence type="ECO:0000256" key="14">
    <source>
        <dbReference type="PIRSR" id="PIRSR016408-3"/>
    </source>
</evidence>
<feature type="binding site" evidence="13">
    <location>
        <position position="535"/>
    </location>
    <ligand>
        <name>substrate</name>
    </ligand>
</feature>
<keyword evidence="8 11" id="KW-0413">Isomerase</keyword>
<name>A0A6V7XH23_MELEN</name>
<reference evidence="19 20" key="1">
    <citation type="submission" date="2020-08" db="EMBL/GenBank/DDBJ databases">
        <authorList>
            <person name="Koutsovoulos G."/>
            <person name="Danchin GJ E."/>
        </authorList>
    </citation>
    <scope>NUCLEOTIDE SEQUENCE [LARGE SCALE GENOMIC DNA]</scope>
</reference>
<evidence type="ECO:0000256" key="7">
    <source>
        <dbReference type="ARBA" id="ARBA00022842"/>
    </source>
</evidence>
<dbReference type="InterPro" id="IPR005844">
    <property type="entry name" value="A-D-PHexomutase_a/b/a-I"/>
</dbReference>
<evidence type="ECO:0000259" key="15">
    <source>
        <dbReference type="Pfam" id="PF00408"/>
    </source>
</evidence>
<dbReference type="Pfam" id="PF21404">
    <property type="entry name" value="AMG1_III"/>
    <property type="match status" value="1"/>
</dbReference>
<accession>A0A6V7XH23</accession>
<feature type="domain" description="Alpha-D-phosphohexomutase C-terminal" evidence="15">
    <location>
        <begin position="517"/>
        <end position="554"/>
    </location>
</feature>
<dbReference type="InterPro" id="IPR049023">
    <property type="entry name" value="AMG1_II"/>
</dbReference>
<dbReference type="PANTHER" id="PTHR45955:SF1">
    <property type="entry name" value="PHOSPHOACETYLGLUCOSAMINE MUTASE"/>
    <property type="match status" value="1"/>
</dbReference>
<evidence type="ECO:0000313" key="19">
    <source>
        <dbReference type="EMBL" id="CAD2198502.1"/>
    </source>
</evidence>
<dbReference type="UniPathway" id="UPA00113">
    <property type="reaction ID" value="UER00530"/>
</dbReference>
<comment type="catalytic activity">
    <reaction evidence="1 11">
        <text>N-acetyl-alpha-D-glucosamine 1-phosphate = N-acetyl-D-glucosamine 6-phosphate</text>
        <dbReference type="Rhea" id="RHEA:23804"/>
        <dbReference type="ChEBI" id="CHEBI:57513"/>
        <dbReference type="ChEBI" id="CHEBI:57776"/>
        <dbReference type="EC" id="5.4.2.3"/>
    </reaction>
</comment>
<dbReference type="Gene3D" id="3.30.310.50">
    <property type="entry name" value="Alpha-D-phosphohexomutase, C-terminal domain"/>
    <property type="match status" value="1"/>
</dbReference>
<dbReference type="EC" id="5.4.2.3" evidence="4 11"/>
<evidence type="ECO:0000313" key="20">
    <source>
        <dbReference type="Proteomes" id="UP000580250"/>
    </source>
</evidence>
<dbReference type="AlphaFoldDB" id="A0A6V7XH23"/>
<dbReference type="InterPro" id="IPR005843">
    <property type="entry name" value="A-D-PHexomutase_C"/>
</dbReference>
<dbReference type="Pfam" id="PF02878">
    <property type="entry name" value="PGM_PMM_I"/>
    <property type="match status" value="1"/>
</dbReference>
<feature type="binding site" evidence="14">
    <location>
        <position position="290"/>
    </location>
    <ligand>
        <name>Mg(2+)</name>
        <dbReference type="ChEBI" id="CHEBI:18420"/>
    </ligand>
</feature>
<evidence type="ECO:0000256" key="13">
    <source>
        <dbReference type="PIRSR" id="PIRSR016408-2"/>
    </source>
</evidence>
<evidence type="ECO:0000256" key="5">
    <source>
        <dbReference type="ARBA" id="ARBA00022553"/>
    </source>
</evidence>
<dbReference type="GO" id="GO:0004610">
    <property type="term" value="F:phosphoacetylglucosamine mutase activity"/>
    <property type="evidence" value="ECO:0007669"/>
    <property type="project" value="UniProtKB-UniRule"/>
</dbReference>
<dbReference type="FunFam" id="3.30.310.50:FF:000003">
    <property type="entry name" value="Phosphoacetylglucosamine mutase"/>
    <property type="match status" value="1"/>
</dbReference>
<proteinExistence type="inferred from homology"/>
<evidence type="ECO:0000259" key="18">
    <source>
        <dbReference type="Pfam" id="PF21405"/>
    </source>
</evidence>
<gene>
    <name evidence="19" type="ORF">MENT_LOCUS51822</name>
</gene>
<dbReference type="PIRSF" id="PIRSF016408">
    <property type="entry name" value="PAGM"/>
    <property type="match status" value="1"/>
</dbReference>
<dbReference type="Pfam" id="PF21405">
    <property type="entry name" value="AMG1_II"/>
    <property type="match status" value="1"/>
</dbReference>
<dbReference type="Gene3D" id="3.40.120.10">
    <property type="entry name" value="Alpha-D-Glucose-1,6-Bisphosphate, subunit A, domain 3"/>
    <property type="match status" value="3"/>
</dbReference>
<dbReference type="PROSITE" id="PS00710">
    <property type="entry name" value="PGM_PMM"/>
    <property type="match status" value="1"/>
</dbReference>
<dbReference type="Proteomes" id="UP000580250">
    <property type="component" value="Unassembled WGS sequence"/>
</dbReference>
<keyword evidence="6 11" id="KW-0479">Metal-binding</keyword>
<dbReference type="InterPro" id="IPR016066">
    <property type="entry name" value="A-D-PHexomutase_CS"/>
</dbReference>
<protein>
    <recommendedName>
        <fullName evidence="4 11">Phosphoacetylglucosamine mutase</fullName>
        <shortName evidence="11">PAGM</shortName>
        <ecNumber evidence="4 11">5.4.2.3</ecNumber>
    </recommendedName>
    <alternativeName>
        <fullName evidence="10 11">Acetylglucosamine phosphomutase</fullName>
    </alternativeName>
    <alternativeName>
        <fullName evidence="9 11">N-acetylglucosamine-phosphate mutase</fullName>
    </alternativeName>
</protein>
<dbReference type="InterPro" id="IPR016055">
    <property type="entry name" value="A-D-PHexomutase_a/b/a-I/II/III"/>
</dbReference>
<feature type="binding site" evidence="14">
    <location>
        <position position="288"/>
    </location>
    <ligand>
        <name>Mg(2+)</name>
        <dbReference type="ChEBI" id="CHEBI:18420"/>
    </ligand>
</feature>
<evidence type="ECO:0000256" key="6">
    <source>
        <dbReference type="ARBA" id="ARBA00022723"/>
    </source>
</evidence>
<dbReference type="Pfam" id="PF00408">
    <property type="entry name" value="PGM_PMM_IV"/>
    <property type="match status" value="1"/>
</dbReference>
<evidence type="ECO:0000256" key="11">
    <source>
        <dbReference type="PIRNR" id="PIRNR016408"/>
    </source>
</evidence>
<feature type="binding site" evidence="13">
    <location>
        <begin position="385"/>
        <end position="387"/>
    </location>
    <ligand>
        <name>substrate</name>
    </ligand>
</feature>
<evidence type="ECO:0000256" key="1">
    <source>
        <dbReference type="ARBA" id="ARBA00000558"/>
    </source>
</evidence>
<evidence type="ECO:0000259" key="16">
    <source>
        <dbReference type="Pfam" id="PF02878"/>
    </source>
</evidence>
<sequence length="564" mass="63923">MTSRPLIYGTSGFRAKADEQLQLIVYRAAFYAAVRAKKLGKAVGMMITASHNPGYDNGLKLVDPSGRMLAMECEEELTKIANGTEEEFEKFKNEEIQQIKNNEEKDNQAPIIVIATDTRPSSPILYEEAVKGIKLLGISVDIKYFEHHTTPQLHYIVKAINEKKPVDDYIQQFRRALEKSREFLNIEENKNLSPLYLDCANGVGSLWIAKYLENNGFICKNGLDVTKNEEENLDKNNILVNLFNTNTNDGELLNNGCGADFVKIKTSLPANFPTDLPVGTRCASFDGDADRLIYFYPNLEGKICLLDGDHICAIFTKFINEQLNEAKINGELINLNFGVVQTAYANGNSTRYFSEKLNIKPLLTKTGTKHLEEAALNYDIGIYFEANGHGTVYFSDKFYKLIKEGENGKEKEEIPRYIKLLSLFLNLLMREMTLNDISIKNLVDGDAIADLLTVEFLLRYFNWTIQDWEKNTYSNCPSFQLKVPVSNRNLFVTPEDNETKLLQPIGIQNKIDECVSKFLNARAFIRPSGTEQIVRIYSEANSLEEAKQLANELEKIVKVEALKE</sequence>
<comment type="pathway">
    <text evidence="2 11">Nucleotide-sugar biosynthesis; UDP-N-acetyl-alpha-D-glucosamine biosynthesis; N-acetyl-alpha-D-glucosamine 1-phosphate from alpha-D-glucosamine 6-phosphate (route I): step 2/2.</text>
</comment>
<feature type="binding site" evidence="13">
    <location>
        <begin position="526"/>
        <end position="530"/>
    </location>
    <ligand>
        <name>substrate</name>
    </ligand>
</feature>
<dbReference type="InterPro" id="IPR036900">
    <property type="entry name" value="A-D-PHexomutase_C_sf"/>
</dbReference>
<dbReference type="OrthoDB" id="1928at2759"/>
<dbReference type="InterPro" id="IPR049022">
    <property type="entry name" value="AMG1_III"/>
</dbReference>
<dbReference type="EMBL" id="CAJEWN010001568">
    <property type="protein sequence ID" value="CAD2198502.1"/>
    <property type="molecule type" value="Genomic_DNA"/>
</dbReference>
<evidence type="ECO:0000256" key="3">
    <source>
        <dbReference type="ARBA" id="ARBA00010231"/>
    </source>
</evidence>
<dbReference type="InterPro" id="IPR016657">
    <property type="entry name" value="PAGM"/>
</dbReference>
<keyword evidence="5" id="KW-0597">Phosphoprotein</keyword>
<feature type="binding site" evidence="14">
    <location>
        <position position="286"/>
    </location>
    <ligand>
        <name>Mg(2+)</name>
        <dbReference type="ChEBI" id="CHEBI:18420"/>
    </ligand>
</feature>
<evidence type="ECO:0000259" key="17">
    <source>
        <dbReference type="Pfam" id="PF21404"/>
    </source>
</evidence>
<evidence type="ECO:0000256" key="4">
    <source>
        <dbReference type="ARBA" id="ARBA00012731"/>
    </source>
</evidence>
<evidence type="ECO:0000256" key="2">
    <source>
        <dbReference type="ARBA" id="ARBA00004865"/>
    </source>
</evidence>
<evidence type="ECO:0000256" key="8">
    <source>
        <dbReference type="ARBA" id="ARBA00023235"/>
    </source>
</evidence>
<comment type="cofactor">
    <cofactor evidence="11 14">
        <name>Mg(2+)</name>
        <dbReference type="ChEBI" id="CHEBI:18420"/>
    </cofactor>
    <text evidence="11 14">Binds 1 Mg(2+) ion per subunit.</text>
</comment>
<comment type="similarity">
    <text evidence="3 11">Belongs to the phosphohexose mutase family.</text>
</comment>
<dbReference type="GO" id="GO:0005975">
    <property type="term" value="P:carbohydrate metabolic process"/>
    <property type="evidence" value="ECO:0007669"/>
    <property type="project" value="InterPro"/>
</dbReference>
<keyword evidence="7 11" id="KW-0460">Magnesium</keyword>
<dbReference type="GO" id="GO:0000287">
    <property type="term" value="F:magnesium ion binding"/>
    <property type="evidence" value="ECO:0007669"/>
    <property type="project" value="InterPro"/>
</dbReference>